<dbReference type="Proteomes" id="UP000229600">
    <property type="component" value="Unassembled WGS sequence"/>
</dbReference>
<dbReference type="Gene3D" id="2.60.120.10">
    <property type="entry name" value="Jelly Rolls"/>
    <property type="match status" value="1"/>
</dbReference>
<dbReference type="InterPro" id="IPR011051">
    <property type="entry name" value="RmlC_Cupin_sf"/>
</dbReference>
<gene>
    <name evidence="2" type="ORF">COV59_05360</name>
</gene>
<comment type="caution">
    <text evidence="2">The sequence shown here is derived from an EMBL/GenBank/DDBJ whole genome shotgun (WGS) entry which is preliminary data.</text>
</comment>
<reference evidence="2 3" key="1">
    <citation type="submission" date="2017-09" db="EMBL/GenBank/DDBJ databases">
        <title>Depth-based differentiation of microbial function through sediment-hosted aquifers and enrichment of novel symbionts in the deep terrestrial subsurface.</title>
        <authorList>
            <person name="Probst A.J."/>
            <person name="Ladd B."/>
            <person name="Jarett J.K."/>
            <person name="Geller-Mcgrath D.E."/>
            <person name="Sieber C.M."/>
            <person name="Emerson J.B."/>
            <person name="Anantharaman K."/>
            <person name="Thomas B.C."/>
            <person name="Malmstrom R."/>
            <person name="Stieglmeier M."/>
            <person name="Klingl A."/>
            <person name="Woyke T."/>
            <person name="Ryan C.M."/>
            <person name="Banfield J.F."/>
        </authorList>
    </citation>
    <scope>NUCLEOTIDE SEQUENCE [LARGE SCALE GENOMIC DNA]</scope>
    <source>
        <strain evidence="2">CG11_big_fil_rev_8_21_14_0_20_39_34</strain>
    </source>
</reference>
<evidence type="ECO:0000313" key="3">
    <source>
        <dbReference type="Proteomes" id="UP000229600"/>
    </source>
</evidence>
<dbReference type="SUPFAM" id="SSF51182">
    <property type="entry name" value="RmlC-like cupins"/>
    <property type="match status" value="1"/>
</dbReference>
<dbReference type="InterPro" id="IPR014710">
    <property type="entry name" value="RmlC-like_jellyroll"/>
</dbReference>
<name>A0A2H0N3Y2_9BACT</name>
<accession>A0A2H0N3Y2</accession>
<evidence type="ECO:0000313" key="2">
    <source>
        <dbReference type="EMBL" id="PIR03588.1"/>
    </source>
</evidence>
<organism evidence="2 3">
    <name type="scientific">Candidatus Magasanikbacteria bacterium CG11_big_fil_rev_8_21_14_0_20_39_34</name>
    <dbReference type="NCBI Taxonomy" id="1974653"/>
    <lineage>
        <taxon>Bacteria</taxon>
        <taxon>Candidatus Magasanikiibacteriota</taxon>
    </lineage>
</organism>
<evidence type="ECO:0000259" key="1">
    <source>
        <dbReference type="Pfam" id="PF07883"/>
    </source>
</evidence>
<dbReference type="InterPro" id="IPR013096">
    <property type="entry name" value="Cupin_2"/>
</dbReference>
<proteinExistence type="predicted"/>
<dbReference type="Pfam" id="PF07883">
    <property type="entry name" value="Cupin_2"/>
    <property type="match status" value="1"/>
</dbReference>
<dbReference type="EMBL" id="PCWN01000011">
    <property type="protein sequence ID" value="PIR03588.1"/>
    <property type="molecule type" value="Genomic_DNA"/>
</dbReference>
<feature type="domain" description="Cupin type-2" evidence="1">
    <location>
        <begin position="63"/>
        <end position="107"/>
    </location>
</feature>
<protein>
    <recommendedName>
        <fullName evidence="1">Cupin type-2 domain-containing protein</fullName>
    </recommendedName>
</protein>
<dbReference type="AlphaFoldDB" id="A0A2H0N3Y2"/>
<sequence>MSSNRETKEERSRRILDELKRRYPNAKSYDLDGRGEHFLAEVEPVDEHPEYDKAIEVIFLSLPHKHLKMTQRYTILSGELELFVGDKFLILHKGDTYTITPNIVHSAKSIECWVEIYSTPGWTKEDHILV</sequence>